<sequence>MGTTYRLARQKSKKILPVECSNKLRQICDIYLLGNSKTDSSTKTHAASHLKEDFSVGSQHPQSRTSATKAKTWKKMNAILAMGRDDTPCRGYCQVEKCSGKKAQPEPQHSTGMTPRRISYFTMGEDFLTLDLDPTLCQDSISIVMWIETTTHEEETTHSSDARDGISHRHEWRVKSRGHTPNSVVSNNPSQAKCGSHSARVSNARTMAPMFLAWPTAARPATPPPMTKTLAGGTFPAAAKRIPQGPDPTAHLPLLAESPVESLGGLASATNGQYLDQGIQSRIFGIAEDLSRISPPYLSKLLPLM</sequence>
<accession>A0A7R9A3T0</accession>
<dbReference type="Proteomes" id="UP000677054">
    <property type="component" value="Unassembled WGS sequence"/>
</dbReference>
<feature type="region of interest" description="Disordered" evidence="1">
    <location>
        <begin position="175"/>
        <end position="196"/>
    </location>
</feature>
<organism evidence="2">
    <name type="scientific">Darwinula stevensoni</name>
    <dbReference type="NCBI Taxonomy" id="69355"/>
    <lineage>
        <taxon>Eukaryota</taxon>
        <taxon>Metazoa</taxon>
        <taxon>Ecdysozoa</taxon>
        <taxon>Arthropoda</taxon>
        <taxon>Crustacea</taxon>
        <taxon>Oligostraca</taxon>
        <taxon>Ostracoda</taxon>
        <taxon>Podocopa</taxon>
        <taxon>Podocopida</taxon>
        <taxon>Darwinulocopina</taxon>
        <taxon>Darwinuloidea</taxon>
        <taxon>Darwinulidae</taxon>
        <taxon>Darwinula</taxon>
    </lineage>
</organism>
<name>A0A7R9A3T0_9CRUS</name>
<dbReference type="EMBL" id="LR900697">
    <property type="protein sequence ID" value="CAD7246604.1"/>
    <property type="molecule type" value="Genomic_DNA"/>
</dbReference>
<proteinExistence type="predicted"/>
<evidence type="ECO:0000256" key="1">
    <source>
        <dbReference type="SAM" id="MobiDB-lite"/>
    </source>
</evidence>
<reference evidence="2" key="1">
    <citation type="submission" date="2020-11" db="EMBL/GenBank/DDBJ databases">
        <authorList>
            <person name="Tran Van P."/>
        </authorList>
    </citation>
    <scope>NUCLEOTIDE SEQUENCE</scope>
</reference>
<protein>
    <submittedName>
        <fullName evidence="2">Uncharacterized protein</fullName>
    </submittedName>
</protein>
<dbReference type="EMBL" id="CAJPEV010001180">
    <property type="protein sequence ID" value="CAG0891216.1"/>
    <property type="molecule type" value="Genomic_DNA"/>
</dbReference>
<keyword evidence="3" id="KW-1185">Reference proteome</keyword>
<evidence type="ECO:0000313" key="3">
    <source>
        <dbReference type="Proteomes" id="UP000677054"/>
    </source>
</evidence>
<feature type="compositionally biased region" description="Polar residues" evidence="1">
    <location>
        <begin position="179"/>
        <end position="196"/>
    </location>
</feature>
<gene>
    <name evidence="2" type="ORF">DSTB1V02_LOCUS6452</name>
</gene>
<evidence type="ECO:0000313" key="2">
    <source>
        <dbReference type="EMBL" id="CAD7246604.1"/>
    </source>
</evidence>
<dbReference type="AlphaFoldDB" id="A0A7R9A3T0"/>